<feature type="region of interest" description="Disordered" evidence="1">
    <location>
        <begin position="94"/>
        <end position="113"/>
    </location>
</feature>
<evidence type="ECO:0000256" key="1">
    <source>
        <dbReference type="SAM" id="MobiDB-lite"/>
    </source>
</evidence>
<protein>
    <submittedName>
        <fullName evidence="2">Uncharacterized protein</fullName>
    </submittedName>
</protein>
<name>A0AAD4ZN37_PRUDU</name>
<proteinExistence type="predicted"/>
<organism evidence="2 3">
    <name type="scientific">Prunus dulcis</name>
    <name type="common">Almond</name>
    <name type="synonym">Amygdalus dulcis</name>
    <dbReference type="NCBI Taxonomy" id="3755"/>
    <lineage>
        <taxon>Eukaryota</taxon>
        <taxon>Viridiplantae</taxon>
        <taxon>Streptophyta</taxon>
        <taxon>Embryophyta</taxon>
        <taxon>Tracheophyta</taxon>
        <taxon>Spermatophyta</taxon>
        <taxon>Magnoliopsida</taxon>
        <taxon>eudicotyledons</taxon>
        <taxon>Gunneridae</taxon>
        <taxon>Pentapetalae</taxon>
        <taxon>rosids</taxon>
        <taxon>fabids</taxon>
        <taxon>Rosales</taxon>
        <taxon>Rosaceae</taxon>
        <taxon>Amygdaloideae</taxon>
        <taxon>Amygdaleae</taxon>
        <taxon>Prunus</taxon>
    </lineage>
</organism>
<dbReference type="AlphaFoldDB" id="A0AAD4ZN37"/>
<gene>
    <name evidence="2" type="ORF">L3X38_003960</name>
</gene>
<accession>A0AAD4ZN37</accession>
<keyword evidence="3" id="KW-1185">Reference proteome</keyword>
<sequence length="113" mass="12354">MSWLILGNEKLSSGHALLSFDDRDPLGNEVEGLTWKVDVEGSMSSMSDGDHVNMSLLFWRKLVSSTFSSELRREPICPFLSGWSGSKGFSLMSSSGFHPSSGETSGKIFSAWS</sequence>
<evidence type="ECO:0000313" key="3">
    <source>
        <dbReference type="Proteomes" id="UP001054821"/>
    </source>
</evidence>
<dbReference type="EMBL" id="JAJFAZ020000001">
    <property type="protein sequence ID" value="KAI5351069.1"/>
    <property type="molecule type" value="Genomic_DNA"/>
</dbReference>
<evidence type="ECO:0000313" key="2">
    <source>
        <dbReference type="EMBL" id="KAI5351069.1"/>
    </source>
</evidence>
<comment type="caution">
    <text evidence="2">The sequence shown here is derived from an EMBL/GenBank/DDBJ whole genome shotgun (WGS) entry which is preliminary data.</text>
</comment>
<reference evidence="2 3" key="1">
    <citation type="journal article" date="2022" name="G3 (Bethesda)">
        <title>Whole-genome sequence and methylome profiling of the almond [Prunus dulcis (Mill.) D.A. Webb] cultivar 'Nonpareil'.</title>
        <authorList>
            <person name="D'Amico-Willman K.M."/>
            <person name="Ouma W.Z."/>
            <person name="Meulia T."/>
            <person name="Sideli G.M."/>
            <person name="Gradziel T.M."/>
            <person name="Fresnedo-Ramirez J."/>
        </authorList>
    </citation>
    <scope>NUCLEOTIDE SEQUENCE [LARGE SCALE GENOMIC DNA]</scope>
    <source>
        <strain evidence="2">Clone GOH B32 T37-40</strain>
    </source>
</reference>
<dbReference type="Proteomes" id="UP001054821">
    <property type="component" value="Chromosome 1"/>
</dbReference>